<protein>
    <recommendedName>
        <fullName evidence="5">Centrosomin N-terminal motif 1 domain-containing protein</fullName>
    </recommendedName>
</protein>
<feature type="region of interest" description="Disordered" evidence="4">
    <location>
        <begin position="1297"/>
        <end position="1328"/>
    </location>
</feature>
<feature type="compositionally biased region" description="Polar residues" evidence="4">
    <location>
        <begin position="866"/>
        <end position="878"/>
    </location>
</feature>
<accession>A0A8I6RXI0</accession>
<feature type="region of interest" description="Disordered" evidence="4">
    <location>
        <begin position="813"/>
        <end position="897"/>
    </location>
</feature>
<keyword evidence="7" id="KW-1185">Reference proteome</keyword>
<dbReference type="GO" id="GO:0000132">
    <property type="term" value="P:establishment of mitotic spindle orientation"/>
    <property type="evidence" value="ECO:0007669"/>
    <property type="project" value="TreeGrafter"/>
</dbReference>
<keyword evidence="2" id="KW-0963">Cytoplasm</keyword>
<sequence length="1443" mass="166094">MNEEKDAPIREMDSLESEDCKELAPFVFDFDLESLHSQTDETRLEPSSPGANMLKSPDRRSPSCSRGKTMKDFEEELNTLRRENFDLKMRIYVLNEHLDLIQSVDNVEEIYETHTKLKKEIQSLKVELSDKEDLILKTGEAMNLLSNKHREEIALLKAKAQEEAEQYQDIISRLKQEYTPRSKLVLPSHRPEFDDSSAMYAMAFALNENFNGNAPQDRILEEQVLKLEAELALKSKQIEEADEKIKTLQEQISALQVNNKTTEKELKSKADKLEDVFNELRQREIQADDLHKRIFSLESSVKDKEAELEVMSLKLESLKSVEDTINTCKKQLDHSRNENESLQHRLTQVHVRMNRKSLQEYRDPAIIVEPLQVKPSCKTCVDKAKLEEKVSTLKACIAEKENALEEARVEQHKTIKALQGFMKANKALRRDLDNLQEQMKKMDEKEGNRSRTEGMTGSKCDEEYIRDLESKIKTLTENLKESELKLKELSEKDPDVEKEERVEELEHLVSTLKGQLDTILTKKSKENEELSSLRAEIELKNKSIEQLNEELRKRTFNLQELVNKELWDKNREIEKLNTLCEKKQNESMELRTKMESQQEELIALNDKIQELSDNISCKLTKKDVEKLREDYEKEKDNNKALSEKCNNLEKEVTKSEKARKELVNACVLLQTRLEELVFFMDSLIPSLAGKNRRILQEAVERSREASRTLTLSVLEDTVVHTPTPILPDFSQVDFCCDSFNLSAKILSKSNLANQTQESVVDKPSEDNKLNGEVKESKASILSSLKEKDRIALKELNDMAQSFVLDEMTEGSIPDFLTDDTEPQIVDDNGKKSPPKEIINISESEEWSEPDRNVSKARIGIPKESISKTSNPADSSDQSENSDKQNPSKRRHKSNDVRRLNLKLKQLGNVIETLRLSPSKTQPDSSFTIQINDQVSTASIIDKISEGRNHIDSSLKQSEYVLNQIKSLSLEEAGRSALEEQLSLITDSLTNLTMLCQEMESFLIQAESDKKDLCLKMFDNDRKIDGMNTSILRLQSELKEKENEVLEKQCALLELKNEYLITETKGKNIESRLAEANVKLQEYLKNADKEKQISKERHAQEISSLQQKFKQKQDEHNKEINQLKILLDRANESIQELNLARLRSEEEHKQQLDLIMKESKATLDDEINKRMDAERKLVKSYEMQADLRNQLENEITNTRTIGSAQRKMESWWRKKLHELEAACLERESDLRRRLDAATLSTSQAVLERTRLANDKIRLQCELRRRDDNAHDVKAALEQRVTELEEANNELEKKLACIRMPRSEPGSPTHNFNRQRSNPTSDYTSDPDHHGSSNNIWFPVCGRNNNNCSPDLGIESDQGRLSSLDAISSPKSHGNLEQLISENRDLREQLDKTKHALSKALNLLDDSKKVKKLVEKAICHQIVETKHILTKARLNLQAPEPNQVS</sequence>
<feature type="region of interest" description="Disordered" evidence="4">
    <location>
        <begin position="37"/>
        <end position="70"/>
    </location>
</feature>
<dbReference type="PANTHER" id="PTHR46930:SF1">
    <property type="entry name" value="CDK5 REGULATORY SUBUNIT-ASSOCIATED PROTEIN 2"/>
    <property type="match status" value="1"/>
</dbReference>
<dbReference type="EnsemblMetazoa" id="XM_014397767.2">
    <property type="protein sequence ID" value="XP_014253253.1"/>
    <property type="gene ID" value="LOC106668745"/>
</dbReference>
<dbReference type="GO" id="GO:0007099">
    <property type="term" value="P:centriole replication"/>
    <property type="evidence" value="ECO:0007669"/>
    <property type="project" value="TreeGrafter"/>
</dbReference>
<feature type="coiled-coil region" evidence="3">
    <location>
        <begin position="1374"/>
        <end position="1401"/>
    </location>
</feature>
<feature type="domain" description="Centrosomin N-terminal motif 1" evidence="5">
    <location>
        <begin position="69"/>
        <end position="140"/>
    </location>
</feature>
<dbReference type="Proteomes" id="UP000494040">
    <property type="component" value="Unassembled WGS sequence"/>
</dbReference>
<organism evidence="6 7">
    <name type="scientific">Cimex lectularius</name>
    <name type="common">Bed bug</name>
    <name type="synonym">Acanthia lectularia</name>
    <dbReference type="NCBI Taxonomy" id="79782"/>
    <lineage>
        <taxon>Eukaryota</taxon>
        <taxon>Metazoa</taxon>
        <taxon>Ecdysozoa</taxon>
        <taxon>Arthropoda</taxon>
        <taxon>Hexapoda</taxon>
        <taxon>Insecta</taxon>
        <taxon>Pterygota</taxon>
        <taxon>Neoptera</taxon>
        <taxon>Paraneoptera</taxon>
        <taxon>Hemiptera</taxon>
        <taxon>Heteroptera</taxon>
        <taxon>Panheteroptera</taxon>
        <taxon>Cimicomorpha</taxon>
        <taxon>Cimicidae</taxon>
        <taxon>Cimex</taxon>
    </lineage>
</organism>
<evidence type="ECO:0000256" key="4">
    <source>
        <dbReference type="SAM" id="MobiDB-lite"/>
    </source>
</evidence>
<dbReference type="GO" id="GO:0035371">
    <property type="term" value="C:microtubule plus-end"/>
    <property type="evidence" value="ECO:0007669"/>
    <property type="project" value="TreeGrafter"/>
</dbReference>
<evidence type="ECO:0000256" key="2">
    <source>
        <dbReference type="ARBA" id="ARBA00022490"/>
    </source>
</evidence>
<dbReference type="GO" id="GO:0005737">
    <property type="term" value="C:cytoplasm"/>
    <property type="evidence" value="ECO:0007669"/>
    <property type="project" value="UniProtKB-SubCell"/>
</dbReference>
<dbReference type="GO" id="GO:0001578">
    <property type="term" value="P:microtubule bundle formation"/>
    <property type="evidence" value="ECO:0007669"/>
    <property type="project" value="TreeGrafter"/>
</dbReference>
<feature type="compositionally biased region" description="Polar residues" evidence="4">
    <location>
        <begin position="1304"/>
        <end position="1322"/>
    </location>
</feature>
<dbReference type="InterPro" id="IPR042791">
    <property type="entry name" value="CDK5RAP2"/>
</dbReference>
<dbReference type="InterPro" id="IPR012943">
    <property type="entry name" value="Cnn_1N"/>
</dbReference>
<dbReference type="GO" id="GO:0043015">
    <property type="term" value="F:gamma-tubulin binding"/>
    <property type="evidence" value="ECO:0007669"/>
    <property type="project" value="TreeGrafter"/>
</dbReference>
<keyword evidence="3" id="KW-0175">Coiled coil</keyword>
<reference evidence="6" key="1">
    <citation type="submission" date="2022-01" db="UniProtKB">
        <authorList>
            <consortium name="EnsemblMetazoa"/>
        </authorList>
    </citation>
    <scope>IDENTIFICATION</scope>
</reference>
<dbReference type="OMA" id="HEDQRMV"/>
<dbReference type="RefSeq" id="XP_014253253.1">
    <property type="nucleotide sequence ID" value="XM_014397767.2"/>
</dbReference>
<evidence type="ECO:0000313" key="7">
    <source>
        <dbReference type="Proteomes" id="UP000494040"/>
    </source>
</evidence>
<evidence type="ECO:0000256" key="1">
    <source>
        <dbReference type="ARBA" id="ARBA00004496"/>
    </source>
</evidence>
<dbReference type="GeneID" id="106668745"/>
<dbReference type="CTD" id="36491"/>
<evidence type="ECO:0000313" key="6">
    <source>
        <dbReference type="EnsemblMetazoa" id="XP_014253253.1"/>
    </source>
</evidence>
<proteinExistence type="predicted"/>
<feature type="coiled-coil region" evidence="3">
    <location>
        <begin position="1023"/>
        <end position="1175"/>
    </location>
</feature>
<dbReference type="GO" id="GO:0046600">
    <property type="term" value="P:negative regulation of centriole replication"/>
    <property type="evidence" value="ECO:0007669"/>
    <property type="project" value="TreeGrafter"/>
</dbReference>
<dbReference type="GO" id="GO:0090266">
    <property type="term" value="P:regulation of mitotic cell cycle spindle assembly checkpoint"/>
    <property type="evidence" value="ECO:0007669"/>
    <property type="project" value="TreeGrafter"/>
</dbReference>
<feature type="coiled-coil region" evidence="3">
    <location>
        <begin position="70"/>
        <end position="177"/>
    </location>
</feature>
<dbReference type="GO" id="GO:0008017">
    <property type="term" value="F:microtubule binding"/>
    <property type="evidence" value="ECO:0007669"/>
    <property type="project" value="TreeGrafter"/>
</dbReference>
<comment type="subcellular location">
    <subcellularLocation>
        <location evidence="1">Cytoplasm</location>
    </subcellularLocation>
</comment>
<dbReference type="PANTHER" id="PTHR46930">
    <property type="entry name" value="CDK5 REGULATORY SUBUNIT-ASSOCIATED PROTEIN 2"/>
    <property type="match status" value="1"/>
</dbReference>
<dbReference type="GO" id="GO:0000242">
    <property type="term" value="C:pericentriolar material"/>
    <property type="evidence" value="ECO:0007669"/>
    <property type="project" value="TreeGrafter"/>
</dbReference>
<feature type="coiled-coil region" evidence="3">
    <location>
        <begin position="383"/>
        <end position="665"/>
    </location>
</feature>
<dbReference type="OrthoDB" id="6627311at2759"/>
<dbReference type="GO" id="GO:0097431">
    <property type="term" value="C:mitotic spindle pole"/>
    <property type="evidence" value="ECO:0007669"/>
    <property type="project" value="TreeGrafter"/>
</dbReference>
<name>A0A8I6RXI0_CIMLE</name>
<dbReference type="GO" id="GO:0007059">
    <property type="term" value="P:chromosome segregation"/>
    <property type="evidence" value="ECO:0007669"/>
    <property type="project" value="TreeGrafter"/>
</dbReference>
<feature type="coiled-coil region" evidence="3">
    <location>
        <begin position="224"/>
        <end position="345"/>
    </location>
</feature>
<dbReference type="KEGG" id="clec:106668745"/>
<dbReference type="Pfam" id="PF07989">
    <property type="entry name" value="Cnn_1N"/>
    <property type="match status" value="1"/>
</dbReference>
<evidence type="ECO:0000256" key="3">
    <source>
        <dbReference type="SAM" id="Coils"/>
    </source>
</evidence>
<evidence type="ECO:0000259" key="5">
    <source>
        <dbReference type="Pfam" id="PF07989"/>
    </source>
</evidence>